<evidence type="ECO:0000256" key="1">
    <source>
        <dbReference type="SAM" id="MobiDB-lite"/>
    </source>
</evidence>
<feature type="compositionally biased region" description="Low complexity" evidence="1">
    <location>
        <begin position="56"/>
        <end position="71"/>
    </location>
</feature>
<feature type="region of interest" description="Disordered" evidence="1">
    <location>
        <begin position="1"/>
        <end position="25"/>
    </location>
</feature>
<protein>
    <submittedName>
        <fullName evidence="2">Uncharacterized protein</fullName>
    </submittedName>
</protein>
<evidence type="ECO:0000313" key="3">
    <source>
        <dbReference type="Proteomes" id="UP000320235"/>
    </source>
</evidence>
<evidence type="ECO:0000313" key="2">
    <source>
        <dbReference type="EMBL" id="TQM19724.1"/>
    </source>
</evidence>
<dbReference type="RefSeq" id="WP_141896411.1">
    <property type="nucleotide sequence ID" value="NZ_BAABLH010000004.1"/>
</dbReference>
<proteinExistence type="predicted"/>
<dbReference type="AlphaFoldDB" id="A0A543EDP2"/>
<dbReference type="Proteomes" id="UP000320235">
    <property type="component" value="Unassembled WGS sequence"/>
</dbReference>
<gene>
    <name evidence="2" type="ORF">FB391_3560</name>
</gene>
<organism evidence="2 3">
    <name type="scientific">Microbacterium kyungheense</name>
    <dbReference type="NCBI Taxonomy" id="1263636"/>
    <lineage>
        <taxon>Bacteria</taxon>
        <taxon>Bacillati</taxon>
        <taxon>Actinomycetota</taxon>
        <taxon>Actinomycetes</taxon>
        <taxon>Micrococcales</taxon>
        <taxon>Microbacteriaceae</taxon>
        <taxon>Microbacterium</taxon>
    </lineage>
</organism>
<name>A0A543EDP2_9MICO</name>
<sequence>MTEQQLTPQGDPPPPSPRHPSRGARLLSPRALGIGSAVAAAAAVVALVFATQTAVQATSSPETTASTPIAADSSDEDAPEKAADIPKPATVAAAYDGLTGAEVEYVRFVGAQDAVFAAGKDVFGQPGLQFLSTDVADPQAYADGHRRLLSLYYDYATNETVSMIVDVTTGSVEAVERASGTQPAPTDAETSLAWELLLDSEAAQPVVDEFAALAGGSVLTPASAEVLLTAHSFTTDAGSFGAESCGVDRCVQLLAQVDGGAFLTTSTYVVNLSTRAVLSIS</sequence>
<keyword evidence="3" id="KW-1185">Reference proteome</keyword>
<dbReference type="EMBL" id="VFPE01000007">
    <property type="protein sequence ID" value="TQM19724.1"/>
    <property type="molecule type" value="Genomic_DNA"/>
</dbReference>
<reference evidence="2 3" key="1">
    <citation type="submission" date="2019-06" db="EMBL/GenBank/DDBJ databases">
        <title>Sequencing the genomes of 1000 actinobacteria strains.</title>
        <authorList>
            <person name="Klenk H.-P."/>
        </authorList>
    </citation>
    <scope>NUCLEOTIDE SEQUENCE [LARGE SCALE GENOMIC DNA]</scope>
    <source>
        <strain evidence="2 3">DSM 105492</strain>
    </source>
</reference>
<dbReference type="OrthoDB" id="5003040at2"/>
<comment type="caution">
    <text evidence="2">The sequence shown here is derived from an EMBL/GenBank/DDBJ whole genome shotgun (WGS) entry which is preliminary data.</text>
</comment>
<accession>A0A543EDP2</accession>
<feature type="region of interest" description="Disordered" evidence="1">
    <location>
        <begin position="56"/>
        <end position="84"/>
    </location>
</feature>